<feature type="transmembrane region" description="Helical" evidence="2">
    <location>
        <begin position="224"/>
        <end position="247"/>
    </location>
</feature>
<feature type="transmembrane region" description="Helical" evidence="2">
    <location>
        <begin position="57"/>
        <end position="76"/>
    </location>
</feature>
<keyword evidence="2" id="KW-1133">Transmembrane helix</keyword>
<dbReference type="RefSeq" id="WP_191207537.1">
    <property type="nucleotide sequence ID" value="NZ_BAABKL010000039.1"/>
</dbReference>
<dbReference type="SUPFAM" id="SSF54001">
    <property type="entry name" value="Cysteine proteinases"/>
    <property type="match status" value="1"/>
</dbReference>
<feature type="domain" description="Transglutaminase-like" evidence="3">
    <location>
        <begin position="482"/>
        <end position="552"/>
    </location>
</feature>
<reference evidence="4" key="1">
    <citation type="submission" date="2020-09" db="EMBL/GenBank/DDBJ databases">
        <title>Secondary metabolite and genome analysis of marine Streptomyces chumphonensis KK1-2T.</title>
        <authorList>
            <person name="Phongsopitanun W."/>
            <person name="Kanchanasin P."/>
            <person name="Pittayakhajonwut P."/>
            <person name="Suwanborirux K."/>
            <person name="Tanasupawat S."/>
        </authorList>
    </citation>
    <scope>NUCLEOTIDE SEQUENCE</scope>
    <source>
        <strain evidence="4">KK1-2</strain>
    </source>
</reference>
<comment type="caution">
    <text evidence="4">The sequence shown here is derived from an EMBL/GenBank/DDBJ whole genome shotgun (WGS) entry which is preliminary data.</text>
</comment>
<feature type="transmembrane region" description="Helical" evidence="2">
    <location>
        <begin position="622"/>
        <end position="643"/>
    </location>
</feature>
<dbReference type="EMBL" id="JACXYU010000001">
    <property type="protein sequence ID" value="MBD3930243.1"/>
    <property type="molecule type" value="Genomic_DNA"/>
</dbReference>
<evidence type="ECO:0000313" key="5">
    <source>
        <dbReference type="Proteomes" id="UP000632289"/>
    </source>
</evidence>
<evidence type="ECO:0000256" key="2">
    <source>
        <dbReference type="SAM" id="Phobius"/>
    </source>
</evidence>
<evidence type="ECO:0000259" key="3">
    <source>
        <dbReference type="SMART" id="SM00460"/>
    </source>
</evidence>
<dbReference type="PANTHER" id="PTHR42736">
    <property type="entry name" value="PROTEIN-GLUTAMINE GAMMA-GLUTAMYLTRANSFERASE"/>
    <property type="match status" value="1"/>
</dbReference>
<keyword evidence="5" id="KW-1185">Reference proteome</keyword>
<evidence type="ECO:0000313" key="4">
    <source>
        <dbReference type="EMBL" id="MBD3930243.1"/>
    </source>
</evidence>
<dbReference type="InterPro" id="IPR002931">
    <property type="entry name" value="Transglutaminase-like"/>
</dbReference>
<dbReference type="InterPro" id="IPR038765">
    <property type="entry name" value="Papain-like_cys_pep_sf"/>
</dbReference>
<dbReference type="InterPro" id="IPR052901">
    <property type="entry name" value="Bact_TGase-like"/>
</dbReference>
<keyword evidence="2" id="KW-0472">Membrane</keyword>
<protein>
    <submittedName>
        <fullName evidence="4">Transglutaminase domain-containing protein</fullName>
    </submittedName>
</protein>
<dbReference type="Proteomes" id="UP000632289">
    <property type="component" value="Unassembled WGS sequence"/>
</dbReference>
<dbReference type="SMART" id="SM00460">
    <property type="entry name" value="TGc"/>
    <property type="match status" value="1"/>
</dbReference>
<dbReference type="InterPro" id="IPR021878">
    <property type="entry name" value="TgpA_N"/>
</dbReference>
<feature type="transmembrane region" description="Helical" evidence="2">
    <location>
        <begin position="168"/>
        <end position="184"/>
    </location>
</feature>
<sequence>MSVRARLTLCAWAATLAAATALLPLVDGYSWLLQAAAVLGVQGALGTALRRVPAPRWSIILAQAVLALLMLTFLFVRESAVAGFLPGPTAFEHFGTLLVQGGDDVSQYAIPAPVTDGIRLMLVGGVLLVGLLVDVLAVSYRAAAPAGLPLLALYSVAAGLSGDGDGRWLWFLCAAAGYLLLLLAEGRERLTRWGTVFGDSPPPGALGATARVRRASPVRTGHRIGVAALGLALLVPLALPALGTGLLDSEGRGTGGRSDGGNTVTAVNPLVALQDSLNQPENRTVLTYQTDAEDVSDLYLRIVALDEFDGEAWRPSQRRITDVPQTLPAPPGLSPAVDREVVTTRIAAADWYEQSWLPMPYPARRVAVDGRWRFEPEGRTLVGDGGQTTADARYEVQSLAVRPTAEQLADAPRPPEGLLSEYTAVPDDLPGVVLERALAVTAGAANDYERAVALQEWFARGGGFTYDTEVTAGTGSEAIVRFLEQKEGFCIHFSFSMAAMARSLGIPARVAVGFTPGVTAPDGSRLVGLQDAHAWPELYFEGVGWTRFEPTPARGTTPEYAVPSLPEPGATDEPDLPRPEESGEPSPGPEAREDCPPGLGGCEEEQGAAGASDGFPWDTVRFVALVATLALVVGALLLSPLLWRASVRRRRSGGDALASWQELLDAGWDVGIPPDESATPRQSAVRLVRAGRLDGPAEAAVHRLADAVERALYAPVPGDVPAGGHTADVELARAGLRAAAPRRTRLRATLLPRSTVRVVWAGSERWAALTEAHRAFWSRTAGSLRALLQRG</sequence>
<dbReference type="Pfam" id="PF11992">
    <property type="entry name" value="TgpA_N"/>
    <property type="match status" value="1"/>
</dbReference>
<organism evidence="4 5">
    <name type="scientific">Streptomyces chumphonensis</name>
    <dbReference type="NCBI Taxonomy" id="1214925"/>
    <lineage>
        <taxon>Bacteria</taxon>
        <taxon>Bacillati</taxon>
        <taxon>Actinomycetota</taxon>
        <taxon>Actinomycetes</taxon>
        <taxon>Kitasatosporales</taxon>
        <taxon>Streptomycetaceae</taxon>
        <taxon>Streptomyces</taxon>
    </lineage>
</organism>
<evidence type="ECO:0000256" key="1">
    <source>
        <dbReference type="SAM" id="MobiDB-lite"/>
    </source>
</evidence>
<feature type="transmembrane region" description="Helical" evidence="2">
    <location>
        <begin position="31"/>
        <end position="50"/>
    </location>
</feature>
<proteinExistence type="predicted"/>
<dbReference type="Gene3D" id="3.10.620.30">
    <property type="match status" value="1"/>
</dbReference>
<name>A0A927EVI5_9ACTN</name>
<dbReference type="PANTHER" id="PTHR42736:SF1">
    <property type="entry name" value="PROTEIN-GLUTAMINE GAMMA-GLUTAMYLTRANSFERASE"/>
    <property type="match status" value="1"/>
</dbReference>
<dbReference type="InterPro" id="IPR025403">
    <property type="entry name" value="TgpA-like_C"/>
</dbReference>
<dbReference type="AlphaFoldDB" id="A0A927EVI5"/>
<dbReference type="Pfam" id="PF01841">
    <property type="entry name" value="Transglut_core"/>
    <property type="match status" value="1"/>
</dbReference>
<accession>A0A927EVI5</accession>
<feature type="transmembrane region" description="Helical" evidence="2">
    <location>
        <begin position="118"/>
        <end position="137"/>
    </location>
</feature>
<keyword evidence="2" id="KW-0812">Transmembrane</keyword>
<feature type="transmembrane region" description="Helical" evidence="2">
    <location>
        <begin position="144"/>
        <end position="162"/>
    </location>
</feature>
<feature type="region of interest" description="Disordered" evidence="1">
    <location>
        <begin position="550"/>
        <end position="610"/>
    </location>
</feature>
<gene>
    <name evidence="4" type="ORF">IF129_01465</name>
</gene>
<dbReference type="Pfam" id="PF13559">
    <property type="entry name" value="DUF4129"/>
    <property type="match status" value="1"/>
</dbReference>